<feature type="non-terminal residue" evidence="1">
    <location>
        <position position="1"/>
    </location>
</feature>
<feature type="non-terminal residue" evidence="1">
    <location>
        <position position="135"/>
    </location>
</feature>
<dbReference type="EMBL" id="CAJVPT010029136">
    <property type="protein sequence ID" value="CAG8689265.1"/>
    <property type="molecule type" value="Genomic_DNA"/>
</dbReference>
<gene>
    <name evidence="1" type="ORF">ACOLOM_LOCUS9743</name>
</gene>
<proteinExistence type="predicted"/>
<sequence length="135" mass="14942">KKFSEVEAENNELKAENVKLEQALEEHESRFIKLEQNNKDTDSENAELKARVAKLEQKQSQSGNSITKLGDIPSTSNKMENSDSRSEVAIASEPSSRRLAHANASASDISDNISNPDICHESPSRYLASPIRTET</sequence>
<dbReference type="Proteomes" id="UP000789525">
    <property type="component" value="Unassembled WGS sequence"/>
</dbReference>
<evidence type="ECO:0000313" key="1">
    <source>
        <dbReference type="EMBL" id="CAG8689265.1"/>
    </source>
</evidence>
<accession>A0ACA9P4F6</accession>
<keyword evidence="2" id="KW-1185">Reference proteome</keyword>
<name>A0ACA9P4F6_9GLOM</name>
<evidence type="ECO:0000313" key="2">
    <source>
        <dbReference type="Proteomes" id="UP000789525"/>
    </source>
</evidence>
<comment type="caution">
    <text evidence="1">The sequence shown here is derived from an EMBL/GenBank/DDBJ whole genome shotgun (WGS) entry which is preliminary data.</text>
</comment>
<protein>
    <submittedName>
        <fullName evidence="1">11601_t:CDS:1</fullName>
    </submittedName>
</protein>
<reference evidence="1" key="1">
    <citation type="submission" date="2021-06" db="EMBL/GenBank/DDBJ databases">
        <authorList>
            <person name="Kallberg Y."/>
            <person name="Tangrot J."/>
            <person name="Rosling A."/>
        </authorList>
    </citation>
    <scope>NUCLEOTIDE SEQUENCE</scope>
    <source>
        <strain evidence="1">CL356</strain>
    </source>
</reference>
<organism evidence="1 2">
    <name type="scientific">Acaulospora colombiana</name>
    <dbReference type="NCBI Taxonomy" id="27376"/>
    <lineage>
        <taxon>Eukaryota</taxon>
        <taxon>Fungi</taxon>
        <taxon>Fungi incertae sedis</taxon>
        <taxon>Mucoromycota</taxon>
        <taxon>Glomeromycotina</taxon>
        <taxon>Glomeromycetes</taxon>
        <taxon>Diversisporales</taxon>
        <taxon>Acaulosporaceae</taxon>
        <taxon>Acaulospora</taxon>
    </lineage>
</organism>